<accession>G7E858</accession>
<reference evidence="3 4" key="2">
    <citation type="journal article" date="2012" name="Open Biol.">
        <title>Characteristics of nucleosomes and linker DNA regions on the genome of the basidiomycete Mixia osmundae revealed by mono- and dinucleosome mapping.</title>
        <authorList>
            <person name="Nishida H."/>
            <person name="Kondo S."/>
            <person name="Matsumoto T."/>
            <person name="Suzuki Y."/>
            <person name="Yoshikawa H."/>
            <person name="Taylor T.D."/>
            <person name="Sugiyama J."/>
        </authorList>
    </citation>
    <scope>NUCLEOTIDE SEQUENCE [LARGE SCALE GENOMIC DNA]</scope>
    <source>
        <strain evidence="4">CBS 9802 / IAM 14324 / JCM 22182 / KY 12970</strain>
    </source>
</reference>
<dbReference type="Proteomes" id="UP000009131">
    <property type="component" value="Unassembled WGS sequence"/>
</dbReference>
<dbReference type="InParanoid" id="G7E858"/>
<evidence type="ECO:0000256" key="1">
    <source>
        <dbReference type="SAM" id="MobiDB-lite"/>
    </source>
</evidence>
<keyword evidence="4" id="KW-1185">Reference proteome</keyword>
<protein>
    <submittedName>
        <fullName evidence="3">Uncharacterized protein</fullName>
    </submittedName>
</protein>
<name>G7E858_MIXOS</name>
<feature type="compositionally biased region" description="Low complexity" evidence="1">
    <location>
        <begin position="147"/>
        <end position="160"/>
    </location>
</feature>
<reference evidence="3 4" key="1">
    <citation type="journal article" date="2011" name="J. Gen. Appl. Microbiol.">
        <title>Draft genome sequencing of the enigmatic basidiomycete Mixia osmundae.</title>
        <authorList>
            <person name="Nishida H."/>
            <person name="Nagatsuka Y."/>
            <person name="Sugiyama J."/>
        </authorList>
    </citation>
    <scope>NUCLEOTIDE SEQUENCE [LARGE SCALE GENOMIC DNA]</scope>
    <source>
        <strain evidence="4">CBS 9802 / IAM 14324 / JCM 22182 / KY 12970</strain>
    </source>
</reference>
<dbReference type="HOGENOM" id="CLU_1261802_0_0_1"/>
<keyword evidence="2" id="KW-0812">Transmembrane</keyword>
<feature type="transmembrane region" description="Helical" evidence="2">
    <location>
        <begin position="6"/>
        <end position="23"/>
    </location>
</feature>
<keyword evidence="2" id="KW-1133">Transmembrane helix</keyword>
<evidence type="ECO:0000256" key="2">
    <source>
        <dbReference type="SAM" id="Phobius"/>
    </source>
</evidence>
<comment type="caution">
    <text evidence="3">The sequence shown here is derived from an EMBL/GenBank/DDBJ whole genome shotgun (WGS) entry which is preliminary data.</text>
</comment>
<keyword evidence="2" id="KW-0472">Membrane</keyword>
<dbReference type="EMBL" id="BABT02000170">
    <property type="protein sequence ID" value="GAA99018.1"/>
    <property type="molecule type" value="Genomic_DNA"/>
</dbReference>
<evidence type="ECO:0000313" key="3">
    <source>
        <dbReference type="EMBL" id="GAA99018.1"/>
    </source>
</evidence>
<sequence length="219" mass="23573">MPVPIAVYIIGGAATLGIAALLLKDPVREYIDRKRAEAAYHAAVWHDLQQARQPSSDKQHEDASEVAGQPRGTASGVDWVEAHEMGDLRRRDTQDHATPEEDLLATNEPDRSRSSSPLFRSVTSASRSSAGSLVSEAWPPLQPARTSSSQGSDGISSDGSWLPLDESEVFEVGSNESDTSSRRREFAPGQIDSLHASVIDLGEDTDDESSDSPHASARL</sequence>
<organism evidence="3 4">
    <name type="scientific">Mixia osmundae (strain CBS 9802 / IAM 14324 / JCM 22182 / KY 12970)</name>
    <dbReference type="NCBI Taxonomy" id="764103"/>
    <lineage>
        <taxon>Eukaryota</taxon>
        <taxon>Fungi</taxon>
        <taxon>Dikarya</taxon>
        <taxon>Basidiomycota</taxon>
        <taxon>Pucciniomycotina</taxon>
        <taxon>Mixiomycetes</taxon>
        <taxon>Mixiales</taxon>
        <taxon>Mixiaceae</taxon>
        <taxon>Mixia</taxon>
    </lineage>
</organism>
<dbReference type="AlphaFoldDB" id="G7E858"/>
<feature type="compositionally biased region" description="Acidic residues" evidence="1">
    <location>
        <begin position="201"/>
        <end position="210"/>
    </location>
</feature>
<feature type="compositionally biased region" description="Basic and acidic residues" evidence="1">
    <location>
        <begin position="80"/>
        <end position="99"/>
    </location>
</feature>
<feature type="region of interest" description="Disordered" evidence="1">
    <location>
        <begin position="49"/>
        <end position="219"/>
    </location>
</feature>
<proteinExistence type="predicted"/>
<gene>
    <name evidence="3" type="primary">Mo05707</name>
    <name evidence="3" type="ORF">E5Q_05707</name>
</gene>
<evidence type="ECO:0000313" key="4">
    <source>
        <dbReference type="Proteomes" id="UP000009131"/>
    </source>
</evidence>
<dbReference type="RefSeq" id="XP_014571008.1">
    <property type="nucleotide sequence ID" value="XM_014715522.1"/>
</dbReference>
<feature type="compositionally biased region" description="Low complexity" evidence="1">
    <location>
        <begin position="120"/>
        <end position="135"/>
    </location>
</feature>